<evidence type="ECO:0000256" key="1">
    <source>
        <dbReference type="SAM" id="MobiDB-lite"/>
    </source>
</evidence>
<dbReference type="SMART" id="SM00540">
    <property type="entry name" value="LEM"/>
    <property type="match status" value="1"/>
</dbReference>
<evidence type="ECO:0000259" key="2">
    <source>
        <dbReference type="PROSITE" id="PS50954"/>
    </source>
</evidence>
<dbReference type="InterPro" id="IPR011015">
    <property type="entry name" value="LEM/LEM-like_dom_sf"/>
</dbReference>
<protein>
    <recommendedName>
        <fullName evidence="2">LEM domain-containing protein</fullName>
    </recommendedName>
</protein>
<dbReference type="CDD" id="cd12934">
    <property type="entry name" value="LEM"/>
    <property type="match status" value="1"/>
</dbReference>
<feature type="region of interest" description="Disordered" evidence="1">
    <location>
        <begin position="155"/>
        <end position="186"/>
    </location>
</feature>
<feature type="domain" description="LEM" evidence="2">
    <location>
        <begin position="42"/>
        <end position="86"/>
    </location>
</feature>
<keyword evidence="4" id="KW-1185">Reference proteome</keyword>
<gene>
    <name evidence="3" type="ORF">JXQ802_LOCUS13778</name>
</gene>
<dbReference type="FunFam" id="1.10.720.40:FF:000001">
    <property type="entry name" value="LEM domain containing 2, isoform CRA_a"/>
    <property type="match status" value="1"/>
</dbReference>
<dbReference type="Gene3D" id="1.10.720.40">
    <property type="match status" value="1"/>
</dbReference>
<feature type="region of interest" description="Disordered" evidence="1">
    <location>
        <begin position="88"/>
        <end position="109"/>
    </location>
</feature>
<feature type="compositionally biased region" description="Polar residues" evidence="1">
    <location>
        <begin position="100"/>
        <end position="109"/>
    </location>
</feature>
<dbReference type="InterPro" id="IPR003887">
    <property type="entry name" value="LEM_dom"/>
</dbReference>
<dbReference type="EMBL" id="CAJNOL010000301">
    <property type="protein sequence ID" value="CAF0993147.1"/>
    <property type="molecule type" value="Genomic_DNA"/>
</dbReference>
<dbReference type="InterPro" id="IPR032675">
    <property type="entry name" value="LRR_dom_sf"/>
</dbReference>
<dbReference type="SUPFAM" id="SSF63451">
    <property type="entry name" value="LEM domain"/>
    <property type="match status" value="1"/>
</dbReference>
<sequence length="602" mass="70396">MSNKVDLQRKLKEIGYEIGSFASKDTLSNIIRLHSLAVQNKGVDVVKLSDLDLRKSLTEHGLAVGPVTNHTRSIYQRKLLEVLTNETSEGKEDEIETEIPVSTTPPRTIRSSITRTADNDITSSPGRRLYTQDLQEPRIALTRVDIENKNKHNLSTYYPNVSNTKPKSEQTITHSYSPQRSSTKTESHYSTMSYGLRNPYDFQNDEPPIIRHEHKATPFRTTNISSDEAFLTNTNRYTKQSDIQTIRNDLNEIRSRILTNTNEEKEIQIKKDLIPKKSTFINQSENKKLSNNNEKLNVPVKSSGTFLYSGITIAVALIIVITYQHRITSINLSNPLIINRIFSPISIRLKFTRLENLSLHNVESKYLEELLIHLISLPCLSSLVINCIDNVQNKNTIYHQIFRLPVLKYCKLSLERNTEFNPLSIATSEFSSIEYFIISNKLYIDELNAILTYIPQIRRLSIRNLHQFSKNETIKLYPVVLNYLIHVSMTMTKVTFDEFESIIKTLFHQIQVLFIATKDDQAYLDAYQWEELIVAHLPNLQIFDIQYEHCFHKDHHLLYDILLNKFNSLFWFERKWFFEYYIYYTRNNNHVIFYSINPYRYE</sequence>
<reference evidence="3" key="1">
    <citation type="submission" date="2021-02" db="EMBL/GenBank/DDBJ databases">
        <authorList>
            <person name="Nowell W R."/>
        </authorList>
    </citation>
    <scope>NUCLEOTIDE SEQUENCE</scope>
</reference>
<comment type="caution">
    <text evidence="3">The sequence shown here is derived from an EMBL/GenBank/DDBJ whole genome shotgun (WGS) entry which is preliminary data.</text>
</comment>
<evidence type="ECO:0000313" key="3">
    <source>
        <dbReference type="EMBL" id="CAF0993147.1"/>
    </source>
</evidence>
<dbReference type="Proteomes" id="UP000663870">
    <property type="component" value="Unassembled WGS sequence"/>
</dbReference>
<name>A0A814GCV0_9BILA</name>
<dbReference type="Gene3D" id="3.80.10.10">
    <property type="entry name" value="Ribonuclease Inhibitor"/>
    <property type="match status" value="1"/>
</dbReference>
<evidence type="ECO:0000313" key="4">
    <source>
        <dbReference type="Proteomes" id="UP000663870"/>
    </source>
</evidence>
<dbReference type="SUPFAM" id="SSF52047">
    <property type="entry name" value="RNI-like"/>
    <property type="match status" value="1"/>
</dbReference>
<organism evidence="3 4">
    <name type="scientific">Rotaria sordida</name>
    <dbReference type="NCBI Taxonomy" id="392033"/>
    <lineage>
        <taxon>Eukaryota</taxon>
        <taxon>Metazoa</taxon>
        <taxon>Spiralia</taxon>
        <taxon>Gnathifera</taxon>
        <taxon>Rotifera</taxon>
        <taxon>Eurotatoria</taxon>
        <taxon>Bdelloidea</taxon>
        <taxon>Philodinida</taxon>
        <taxon>Philodinidae</taxon>
        <taxon>Rotaria</taxon>
    </lineage>
</organism>
<proteinExistence type="predicted"/>
<dbReference type="PROSITE" id="PS50954">
    <property type="entry name" value="LEM"/>
    <property type="match status" value="1"/>
</dbReference>
<dbReference type="Pfam" id="PF03020">
    <property type="entry name" value="LEM"/>
    <property type="match status" value="1"/>
</dbReference>
<accession>A0A814GCV0</accession>
<dbReference type="AlphaFoldDB" id="A0A814GCV0"/>